<sequence>MTTSVKSPAFKASPKSATDISSSSRRASKEGRGSRLISPSTSPVTPFTSVYNWSPQSRGAFPHNTLDTSSGVEDAADALRLILPLHRAQDRMEEGDMAISPSHVQVPMHHRPPETAPAEKRRHGHLRSMKNKGSYAPPCSPHQEYARLAAT</sequence>
<proteinExistence type="predicted"/>
<evidence type="ECO:0000313" key="2">
    <source>
        <dbReference type="EMBL" id="KAE9134645.1"/>
    </source>
</evidence>
<gene>
    <name evidence="2" type="ORF">PF010_g2376</name>
</gene>
<feature type="region of interest" description="Disordered" evidence="1">
    <location>
        <begin position="103"/>
        <end position="151"/>
    </location>
</feature>
<feature type="region of interest" description="Disordered" evidence="1">
    <location>
        <begin position="1"/>
        <end position="68"/>
    </location>
</feature>
<organism evidence="2 3">
    <name type="scientific">Phytophthora fragariae</name>
    <dbReference type="NCBI Taxonomy" id="53985"/>
    <lineage>
        <taxon>Eukaryota</taxon>
        <taxon>Sar</taxon>
        <taxon>Stramenopiles</taxon>
        <taxon>Oomycota</taxon>
        <taxon>Peronosporomycetes</taxon>
        <taxon>Peronosporales</taxon>
        <taxon>Peronosporaceae</taxon>
        <taxon>Phytophthora</taxon>
    </lineage>
</organism>
<dbReference type="EMBL" id="QXFX01000064">
    <property type="protein sequence ID" value="KAE9134645.1"/>
    <property type="molecule type" value="Genomic_DNA"/>
</dbReference>
<accession>A0A6G0LXU8</accession>
<dbReference type="Proteomes" id="UP000488956">
    <property type="component" value="Unassembled WGS sequence"/>
</dbReference>
<evidence type="ECO:0000256" key="1">
    <source>
        <dbReference type="SAM" id="MobiDB-lite"/>
    </source>
</evidence>
<reference evidence="2 3" key="1">
    <citation type="submission" date="2018-09" db="EMBL/GenBank/DDBJ databases">
        <title>Genomic investigation of the strawberry pathogen Phytophthora fragariae indicates pathogenicity is determined by transcriptional variation in three key races.</title>
        <authorList>
            <person name="Adams T.M."/>
            <person name="Armitage A.D."/>
            <person name="Sobczyk M.K."/>
            <person name="Bates H.J."/>
            <person name="Dunwell J.M."/>
            <person name="Nellist C.F."/>
            <person name="Harrison R.J."/>
        </authorList>
    </citation>
    <scope>NUCLEOTIDE SEQUENCE [LARGE SCALE GENOMIC DNA]</scope>
    <source>
        <strain evidence="2 3">ONT-3</strain>
    </source>
</reference>
<comment type="caution">
    <text evidence="2">The sequence shown here is derived from an EMBL/GenBank/DDBJ whole genome shotgun (WGS) entry which is preliminary data.</text>
</comment>
<evidence type="ECO:0000313" key="3">
    <source>
        <dbReference type="Proteomes" id="UP000488956"/>
    </source>
</evidence>
<name>A0A6G0LXU8_9STRA</name>
<dbReference type="AlphaFoldDB" id="A0A6G0LXU8"/>
<feature type="compositionally biased region" description="Basic residues" evidence="1">
    <location>
        <begin position="120"/>
        <end position="130"/>
    </location>
</feature>
<feature type="compositionally biased region" description="Low complexity" evidence="1">
    <location>
        <begin position="38"/>
        <end position="50"/>
    </location>
</feature>
<feature type="compositionally biased region" description="Polar residues" evidence="1">
    <location>
        <begin position="15"/>
        <end position="25"/>
    </location>
</feature>
<protein>
    <submittedName>
        <fullName evidence="2">Uncharacterized protein</fullName>
    </submittedName>
</protein>